<accession>A0A0L0UQF1</accession>
<dbReference type="STRING" id="1165861.A0A0L0UQF1"/>
<keyword evidence="6" id="KW-1185">Reference proteome</keyword>
<comment type="caution">
    <text evidence="5">The sequence shown here is derived from an EMBL/GenBank/DDBJ whole genome shotgun (WGS) entry which is preliminary data.</text>
</comment>
<protein>
    <recommendedName>
        <fullName evidence="7">Methyltransferase domain-containing protein</fullName>
    </recommendedName>
</protein>
<evidence type="ECO:0000256" key="1">
    <source>
        <dbReference type="ARBA" id="ARBA00005179"/>
    </source>
</evidence>
<evidence type="ECO:0008006" key="7">
    <source>
        <dbReference type="Google" id="ProtNLM"/>
    </source>
</evidence>
<dbReference type="InterPro" id="IPR051654">
    <property type="entry name" value="Meroterpenoid_MTases"/>
</dbReference>
<dbReference type="Proteomes" id="UP000054564">
    <property type="component" value="Unassembled WGS sequence"/>
</dbReference>
<dbReference type="OrthoDB" id="2094832at2759"/>
<reference evidence="6" key="1">
    <citation type="submission" date="2014-03" db="EMBL/GenBank/DDBJ databases">
        <title>The Genome Sequence of Puccinia striiformis f. sp. tritici PST-78.</title>
        <authorList>
            <consortium name="The Broad Institute Genome Sequencing Platform"/>
            <person name="Cuomo C."/>
            <person name="Hulbert S."/>
            <person name="Chen X."/>
            <person name="Walker B."/>
            <person name="Young S.K."/>
            <person name="Zeng Q."/>
            <person name="Gargeya S."/>
            <person name="Fitzgerald M."/>
            <person name="Haas B."/>
            <person name="Abouelleil A."/>
            <person name="Alvarado L."/>
            <person name="Arachchi H.M."/>
            <person name="Berlin A.M."/>
            <person name="Chapman S.B."/>
            <person name="Goldberg J."/>
            <person name="Griggs A."/>
            <person name="Gujja S."/>
            <person name="Hansen M."/>
            <person name="Howarth C."/>
            <person name="Imamovic A."/>
            <person name="Larimer J."/>
            <person name="McCowan C."/>
            <person name="Montmayeur A."/>
            <person name="Murphy C."/>
            <person name="Neiman D."/>
            <person name="Pearson M."/>
            <person name="Priest M."/>
            <person name="Roberts A."/>
            <person name="Saif S."/>
            <person name="Shea T."/>
            <person name="Sisk P."/>
            <person name="Sykes S."/>
            <person name="Wortman J."/>
            <person name="Nusbaum C."/>
            <person name="Birren B."/>
        </authorList>
    </citation>
    <scope>NUCLEOTIDE SEQUENCE [LARGE SCALE GENOMIC DNA]</scope>
    <source>
        <strain evidence="6">race PST-78</strain>
    </source>
</reference>
<sequence length="358" mass="40776">MQHHIPPSDGLALRPTHLDLQTENAHALCADQKPSILGQITNLSQQHADHEIFQPCAPSSPPNSGIEGKDVYLPLAGVQAVYPLDDSLQAHELKFFQTSTGIQDTTDLKKHILEIREKAYQRFPYPCIWGFEFLKGKTLTHPFYQEMKETKFADPNQKYFIDLGTFVGVDLRQVVEDGWNPSHVLGIDVHQEWRDLGHQLFKDGGDKALPFYLGDILKPKTLDDVKASDQQDTQPVLDLRNLKDLNQLKGRVSFIAANQLFHLFTENDQRELAERCGRLLSHEPGAAIFGTQLGVPQEKDTYLLHLHSPESWERMWKEVLGEKIKVTVKLEMADAGHPYHSLAGVEDLYWLYWSVVRI</sequence>
<evidence type="ECO:0000313" key="6">
    <source>
        <dbReference type="Proteomes" id="UP000054564"/>
    </source>
</evidence>
<dbReference type="PANTHER" id="PTHR35897">
    <property type="entry name" value="METHYLTRANSFERASE AUSD"/>
    <property type="match status" value="1"/>
</dbReference>
<evidence type="ECO:0000313" key="5">
    <source>
        <dbReference type="EMBL" id="KNE88979.1"/>
    </source>
</evidence>
<evidence type="ECO:0000256" key="2">
    <source>
        <dbReference type="ARBA" id="ARBA00022679"/>
    </source>
</evidence>
<dbReference type="InterPro" id="IPR029063">
    <property type="entry name" value="SAM-dependent_MTases_sf"/>
</dbReference>
<evidence type="ECO:0000256" key="3">
    <source>
        <dbReference type="ARBA" id="ARBA00022691"/>
    </source>
</evidence>
<keyword evidence="3" id="KW-0949">S-adenosyl-L-methionine</keyword>
<comment type="pathway">
    <text evidence="1">Secondary metabolite biosynthesis.</text>
</comment>
<dbReference type="SUPFAM" id="SSF53335">
    <property type="entry name" value="S-adenosyl-L-methionine-dependent methyltransferases"/>
    <property type="match status" value="1"/>
</dbReference>
<proteinExistence type="inferred from homology"/>
<dbReference type="Gene3D" id="3.40.50.150">
    <property type="entry name" value="Vaccinia Virus protein VP39"/>
    <property type="match status" value="1"/>
</dbReference>
<gene>
    <name evidence="5" type="ORF">PSTG_17567</name>
</gene>
<comment type="similarity">
    <text evidence="4">Belongs to the class I-like SAM-binding methyltransferase superfamily.</text>
</comment>
<dbReference type="AlphaFoldDB" id="A0A0L0UQF1"/>
<evidence type="ECO:0000256" key="4">
    <source>
        <dbReference type="ARBA" id="ARBA00038314"/>
    </source>
</evidence>
<name>A0A0L0UQF1_9BASI</name>
<keyword evidence="2" id="KW-0808">Transferase</keyword>
<organism evidence="5 6">
    <name type="scientific">Puccinia striiformis f. sp. tritici PST-78</name>
    <dbReference type="NCBI Taxonomy" id="1165861"/>
    <lineage>
        <taxon>Eukaryota</taxon>
        <taxon>Fungi</taxon>
        <taxon>Dikarya</taxon>
        <taxon>Basidiomycota</taxon>
        <taxon>Pucciniomycotina</taxon>
        <taxon>Pucciniomycetes</taxon>
        <taxon>Pucciniales</taxon>
        <taxon>Pucciniaceae</taxon>
        <taxon>Puccinia</taxon>
    </lineage>
</organism>
<dbReference type="PANTHER" id="PTHR35897:SF1">
    <property type="entry name" value="METHYLTRANSFERASE AUSD"/>
    <property type="match status" value="1"/>
</dbReference>
<dbReference type="EMBL" id="AJIL01000629">
    <property type="protein sequence ID" value="KNE88979.1"/>
    <property type="molecule type" value="Genomic_DNA"/>
</dbReference>
<dbReference type="GO" id="GO:0016740">
    <property type="term" value="F:transferase activity"/>
    <property type="evidence" value="ECO:0007669"/>
    <property type="project" value="UniProtKB-KW"/>
</dbReference>